<keyword evidence="3" id="KW-1003">Cell membrane</keyword>
<dbReference type="GO" id="GO:0044874">
    <property type="term" value="P:lipoprotein localization to outer membrane"/>
    <property type="evidence" value="ECO:0007669"/>
    <property type="project" value="TreeGrafter"/>
</dbReference>
<evidence type="ECO:0000256" key="5">
    <source>
        <dbReference type="ARBA" id="ARBA00022989"/>
    </source>
</evidence>
<evidence type="ECO:0000256" key="7">
    <source>
        <dbReference type="SAM" id="Phobius"/>
    </source>
</evidence>
<gene>
    <name evidence="10" type="ORF">SAMN05444349_10954</name>
</gene>
<name>A0A1M4XZE3_9BACE</name>
<feature type="transmembrane region" description="Helical" evidence="7">
    <location>
        <begin position="21"/>
        <end position="50"/>
    </location>
</feature>
<feature type="domain" description="MacB-like periplasmic core" evidence="9">
    <location>
        <begin position="27"/>
        <end position="238"/>
    </location>
</feature>
<keyword evidence="4 7" id="KW-0812">Transmembrane</keyword>
<feature type="transmembrane region" description="Helical" evidence="7">
    <location>
        <begin position="326"/>
        <end position="356"/>
    </location>
</feature>
<evidence type="ECO:0000256" key="4">
    <source>
        <dbReference type="ARBA" id="ARBA00022692"/>
    </source>
</evidence>
<dbReference type="RefSeq" id="WP_025074416.1">
    <property type="nucleotide sequence ID" value="NZ_FQVD01000009.1"/>
</dbReference>
<organism evidence="10 11">
    <name type="scientific">Bacteroides faecichinchillae</name>
    <dbReference type="NCBI Taxonomy" id="871325"/>
    <lineage>
        <taxon>Bacteria</taxon>
        <taxon>Pseudomonadati</taxon>
        <taxon>Bacteroidota</taxon>
        <taxon>Bacteroidia</taxon>
        <taxon>Bacteroidales</taxon>
        <taxon>Bacteroidaceae</taxon>
        <taxon>Bacteroides</taxon>
    </lineage>
</organism>
<protein>
    <submittedName>
        <fullName evidence="10">Lipoprotein-releasing system permease protein</fullName>
    </submittedName>
</protein>
<dbReference type="InterPro" id="IPR051447">
    <property type="entry name" value="Lipoprotein-release_system"/>
</dbReference>
<dbReference type="Pfam" id="PF12704">
    <property type="entry name" value="MacB_PCD"/>
    <property type="match status" value="1"/>
</dbReference>
<evidence type="ECO:0000259" key="9">
    <source>
        <dbReference type="Pfam" id="PF12704"/>
    </source>
</evidence>
<keyword evidence="11" id="KW-1185">Reference proteome</keyword>
<keyword evidence="5 7" id="KW-1133">Transmembrane helix</keyword>
<dbReference type="Pfam" id="PF02687">
    <property type="entry name" value="FtsX"/>
    <property type="match status" value="1"/>
</dbReference>
<evidence type="ECO:0000256" key="3">
    <source>
        <dbReference type="ARBA" id="ARBA00022475"/>
    </source>
</evidence>
<evidence type="ECO:0000313" key="11">
    <source>
        <dbReference type="Proteomes" id="UP000184436"/>
    </source>
</evidence>
<evidence type="ECO:0000256" key="6">
    <source>
        <dbReference type="ARBA" id="ARBA00023136"/>
    </source>
</evidence>
<feature type="transmembrane region" description="Helical" evidence="7">
    <location>
        <begin position="280"/>
        <end position="305"/>
    </location>
</feature>
<evidence type="ECO:0000259" key="8">
    <source>
        <dbReference type="Pfam" id="PF02687"/>
    </source>
</evidence>
<dbReference type="InterPro" id="IPR003838">
    <property type="entry name" value="ABC3_permease_C"/>
</dbReference>
<evidence type="ECO:0000256" key="2">
    <source>
        <dbReference type="ARBA" id="ARBA00005236"/>
    </source>
</evidence>
<dbReference type="PANTHER" id="PTHR30489:SF0">
    <property type="entry name" value="LIPOPROTEIN-RELEASING SYSTEM TRANSMEMBRANE PROTEIN LOLE"/>
    <property type="match status" value="1"/>
</dbReference>
<keyword evidence="6 7" id="KW-0472">Membrane</keyword>
<dbReference type="GO" id="GO:0098797">
    <property type="term" value="C:plasma membrane protein complex"/>
    <property type="evidence" value="ECO:0007669"/>
    <property type="project" value="TreeGrafter"/>
</dbReference>
<dbReference type="STRING" id="871325.SAMN05444349_10954"/>
<dbReference type="OrthoDB" id="1522670at2"/>
<dbReference type="AlphaFoldDB" id="A0A1M4XZE3"/>
<feature type="transmembrane region" description="Helical" evidence="7">
    <location>
        <begin position="376"/>
        <end position="403"/>
    </location>
</feature>
<dbReference type="InterPro" id="IPR025857">
    <property type="entry name" value="MacB_PCD"/>
</dbReference>
<dbReference type="Proteomes" id="UP000184436">
    <property type="component" value="Unassembled WGS sequence"/>
</dbReference>
<keyword evidence="10" id="KW-0449">Lipoprotein</keyword>
<dbReference type="EMBL" id="FQVD01000009">
    <property type="protein sequence ID" value="SHE98602.1"/>
    <property type="molecule type" value="Genomic_DNA"/>
</dbReference>
<dbReference type="PANTHER" id="PTHR30489">
    <property type="entry name" value="LIPOPROTEIN-RELEASING SYSTEM TRANSMEMBRANE PROTEIN LOLE"/>
    <property type="match status" value="1"/>
</dbReference>
<reference evidence="10 11" key="1">
    <citation type="submission" date="2016-11" db="EMBL/GenBank/DDBJ databases">
        <authorList>
            <person name="Jaros S."/>
            <person name="Januszkiewicz K."/>
            <person name="Wedrychowicz H."/>
        </authorList>
    </citation>
    <scope>NUCLEOTIDE SEQUENCE [LARGE SCALE GENOMIC DNA]</scope>
    <source>
        <strain evidence="10 11">DSM 26883</strain>
    </source>
</reference>
<sequence>MSFSLFIARRIYRESDGGKQVSRPAVLIAMAGIAIGLAVMIIAVAVVVGFKSEVRDKVVGFGSHIQITNLDAVNSYETHPVVVGDSMMTALAGYPEVSHVQRYSTKPGMIKTDEAFQGMVLKGVGPEFDPHFIKEYLLEGEIPVFSDSVSTNKVLISKDLAAKLKLKLGDKIYTYYIQDDIRARRLTIAGIYQTNFSEYDNLFLLTDLYTVNRLNGWQPEQVSGVELEVNDYNRLDEITYKIAEDTDNQHDLFGGTYYVRNIEQLNPQIFEWLGLLDTNIWVILVLMMGVAGFTMISGLLIIIIERTNMIGILKALGADNFTIRKTFLWFSVFLIGKGMILGNIIGLAFCFLQSYFQIFKLDPTNYYMDSVPVYFNIWFLLLINAGTLLSSVLMLIGPSFIIAKINPASSMRYE</sequence>
<evidence type="ECO:0000313" key="10">
    <source>
        <dbReference type="EMBL" id="SHE98602.1"/>
    </source>
</evidence>
<comment type="subcellular location">
    <subcellularLocation>
        <location evidence="1">Cell membrane</location>
        <topology evidence="1">Multi-pass membrane protein</topology>
    </subcellularLocation>
</comment>
<feature type="domain" description="ABC3 transporter permease C-terminal" evidence="8">
    <location>
        <begin position="282"/>
        <end position="407"/>
    </location>
</feature>
<evidence type="ECO:0000256" key="1">
    <source>
        <dbReference type="ARBA" id="ARBA00004651"/>
    </source>
</evidence>
<proteinExistence type="inferred from homology"/>
<comment type="similarity">
    <text evidence="2">Belongs to the ABC-4 integral membrane protein family. LolC/E subfamily.</text>
</comment>
<accession>A0A1M4XZE3</accession>